<sequence>TFASLASVTRKVTVLWIVCMSTPGTTSGGPLDPGSEATSGTNFRRIWVVTKFRRSAKLTGNQLKIRFMHQGSKSEILVLVSFLESPSGRSAPFESVGSFSPLRPIPLLCKLLFTIPTTTDAAIYTKP</sequence>
<proteinExistence type="predicted"/>
<evidence type="ECO:0000256" key="1">
    <source>
        <dbReference type="SAM" id="SignalP"/>
    </source>
</evidence>
<dbReference type="Proteomes" id="UP000479000">
    <property type="component" value="Unassembled WGS sequence"/>
</dbReference>
<organism evidence="2 3">
    <name type="scientific">Nesidiocoris tenuis</name>
    <dbReference type="NCBI Taxonomy" id="355587"/>
    <lineage>
        <taxon>Eukaryota</taxon>
        <taxon>Metazoa</taxon>
        <taxon>Ecdysozoa</taxon>
        <taxon>Arthropoda</taxon>
        <taxon>Hexapoda</taxon>
        <taxon>Insecta</taxon>
        <taxon>Pterygota</taxon>
        <taxon>Neoptera</taxon>
        <taxon>Paraneoptera</taxon>
        <taxon>Hemiptera</taxon>
        <taxon>Heteroptera</taxon>
        <taxon>Panheteroptera</taxon>
        <taxon>Cimicomorpha</taxon>
        <taxon>Miridae</taxon>
        <taxon>Dicyphina</taxon>
        <taxon>Nesidiocoris</taxon>
    </lineage>
</organism>
<feature type="chain" id="PRO_5026354734" evidence="1">
    <location>
        <begin position="29"/>
        <end position="127"/>
    </location>
</feature>
<dbReference type="EMBL" id="CADCXU010025441">
    <property type="protein sequence ID" value="CAB0012448.1"/>
    <property type="molecule type" value="Genomic_DNA"/>
</dbReference>
<dbReference type="AlphaFoldDB" id="A0A6H5HFK3"/>
<keyword evidence="3" id="KW-1185">Reference proteome</keyword>
<keyword evidence="1" id="KW-0732">Signal</keyword>
<reference evidence="2 3" key="1">
    <citation type="submission" date="2020-02" db="EMBL/GenBank/DDBJ databases">
        <authorList>
            <person name="Ferguson B K."/>
        </authorList>
    </citation>
    <scope>NUCLEOTIDE SEQUENCE [LARGE SCALE GENOMIC DNA]</scope>
</reference>
<name>A0A6H5HFK3_9HEMI</name>
<gene>
    <name evidence="2" type="ORF">NTEN_LOCUS17186</name>
</gene>
<protein>
    <submittedName>
        <fullName evidence="2">Uncharacterized protein</fullName>
    </submittedName>
</protein>
<feature type="signal peptide" evidence="1">
    <location>
        <begin position="1"/>
        <end position="28"/>
    </location>
</feature>
<evidence type="ECO:0000313" key="2">
    <source>
        <dbReference type="EMBL" id="CAB0012448.1"/>
    </source>
</evidence>
<evidence type="ECO:0000313" key="3">
    <source>
        <dbReference type="Proteomes" id="UP000479000"/>
    </source>
</evidence>
<accession>A0A6H5HFK3</accession>
<feature type="non-terminal residue" evidence="2">
    <location>
        <position position="1"/>
    </location>
</feature>